<protein>
    <submittedName>
        <fullName evidence="2">Uncharacterized protein LOC106813125</fullName>
    </submittedName>
</protein>
<sequence length="333" mass="37403">MGDNRVISIMLSNEALLQRLAASLTVIDEHETLPDQLSSHGDVPAIAGLLVAALAKFQHQSGIKSSVVVLATIEWLMDGMCSDRPLHQVSCLHLWTAWFHGAANSLSPVLDVRRKKKLSFLKDEDGQLDINSRDLRLLTFLLLNIIAKDVGLVQQCATDCIRVLLIYTEERSPTVAHHLIVQPWNQLLLLNISESHASMPAAGAVFSVLLTLVERNVESITIDKLILWSIQWLNSTHVERLLQLKESSTCIDLIEKVLTSKQRRPKLDSQVQKSLISTLEELRNHLQRDKLDVNCRCPREIMFHGSVPLCTNLFSKCCKIRLSKVQHLLGILT</sequence>
<evidence type="ECO:0000313" key="1">
    <source>
        <dbReference type="Proteomes" id="UP000695022"/>
    </source>
</evidence>
<dbReference type="PANTHER" id="PTHR12044">
    <property type="entry name" value="BCL2 INTERACTING MEDIATOR OF CELL DEATH"/>
    <property type="match status" value="1"/>
</dbReference>
<dbReference type="RefSeq" id="XP_014672671.1">
    <property type="nucleotide sequence ID" value="XM_014817185.1"/>
</dbReference>
<dbReference type="InterPro" id="IPR052133">
    <property type="entry name" value="Immune_Signaling-Apoptosis_Reg"/>
</dbReference>
<dbReference type="GeneID" id="106813125"/>
<gene>
    <name evidence="2" type="primary">LOC106813125</name>
</gene>
<name>A0ABM1EKF0_PRICU</name>
<evidence type="ECO:0000313" key="2">
    <source>
        <dbReference type="RefSeq" id="XP_014672671.1"/>
    </source>
</evidence>
<dbReference type="PANTHER" id="PTHR12044:SF14">
    <property type="entry name" value="MEIOTIC DOUBLE-STRANDED BREAK FORMATION PROTEIN 1"/>
    <property type="match status" value="1"/>
</dbReference>
<accession>A0ABM1EKF0</accession>
<keyword evidence="1" id="KW-1185">Reference proteome</keyword>
<reference evidence="2" key="1">
    <citation type="submission" date="2025-08" db="UniProtKB">
        <authorList>
            <consortium name="RefSeq"/>
        </authorList>
    </citation>
    <scope>IDENTIFICATION</scope>
</reference>
<organism evidence="1 2">
    <name type="scientific">Priapulus caudatus</name>
    <name type="common">Priapulid worm</name>
    <dbReference type="NCBI Taxonomy" id="37621"/>
    <lineage>
        <taxon>Eukaryota</taxon>
        <taxon>Metazoa</taxon>
        <taxon>Ecdysozoa</taxon>
        <taxon>Scalidophora</taxon>
        <taxon>Priapulida</taxon>
        <taxon>Priapulimorpha</taxon>
        <taxon>Priapulimorphida</taxon>
        <taxon>Priapulidae</taxon>
        <taxon>Priapulus</taxon>
    </lineage>
</organism>
<dbReference type="Proteomes" id="UP000695022">
    <property type="component" value="Unplaced"/>
</dbReference>
<proteinExistence type="predicted"/>